<organism evidence="2 3">
    <name type="scientific">Adineta steineri</name>
    <dbReference type="NCBI Taxonomy" id="433720"/>
    <lineage>
        <taxon>Eukaryota</taxon>
        <taxon>Metazoa</taxon>
        <taxon>Spiralia</taxon>
        <taxon>Gnathifera</taxon>
        <taxon>Rotifera</taxon>
        <taxon>Eurotatoria</taxon>
        <taxon>Bdelloidea</taxon>
        <taxon>Adinetida</taxon>
        <taxon>Adinetidae</taxon>
        <taxon>Adineta</taxon>
    </lineage>
</organism>
<dbReference type="SUPFAM" id="SSF52047">
    <property type="entry name" value="RNI-like"/>
    <property type="match status" value="1"/>
</dbReference>
<evidence type="ECO:0000313" key="3">
    <source>
        <dbReference type="Proteomes" id="UP000663844"/>
    </source>
</evidence>
<dbReference type="InterPro" id="IPR050694">
    <property type="entry name" value="LRRC14/PRAME"/>
</dbReference>
<evidence type="ECO:0000256" key="1">
    <source>
        <dbReference type="ARBA" id="ARBA00022737"/>
    </source>
</evidence>
<dbReference type="InterPro" id="IPR032675">
    <property type="entry name" value="LRR_dom_sf"/>
</dbReference>
<dbReference type="Gene3D" id="3.80.10.10">
    <property type="entry name" value="Ribonuclease Inhibitor"/>
    <property type="match status" value="1"/>
</dbReference>
<dbReference type="GO" id="GO:0005737">
    <property type="term" value="C:cytoplasm"/>
    <property type="evidence" value="ECO:0007669"/>
    <property type="project" value="TreeGrafter"/>
</dbReference>
<dbReference type="EMBL" id="CAJOAZ010000685">
    <property type="protein sequence ID" value="CAF3696670.1"/>
    <property type="molecule type" value="Genomic_DNA"/>
</dbReference>
<name>A0A818UDZ3_9BILA</name>
<protein>
    <submittedName>
        <fullName evidence="2">Uncharacterized protein</fullName>
    </submittedName>
</protein>
<evidence type="ECO:0000313" key="2">
    <source>
        <dbReference type="EMBL" id="CAF3696670.1"/>
    </source>
</evidence>
<proteinExistence type="predicted"/>
<accession>A0A818UDZ3</accession>
<dbReference type="AlphaFoldDB" id="A0A818UDZ3"/>
<dbReference type="Proteomes" id="UP000663844">
    <property type="component" value="Unassembled WGS sequence"/>
</dbReference>
<dbReference type="PANTHER" id="PTHR14224">
    <property type="entry name" value="SIMILAR TO PREFERENTIALLY EXPRESSED ANTIGEN IN MELANOMA-LIKE 3"/>
    <property type="match status" value="1"/>
</dbReference>
<reference evidence="2" key="1">
    <citation type="submission" date="2021-02" db="EMBL/GenBank/DDBJ databases">
        <authorList>
            <person name="Nowell W R."/>
        </authorList>
    </citation>
    <scope>NUCLEOTIDE SEQUENCE</scope>
</reference>
<keyword evidence="1" id="KW-0677">Repeat</keyword>
<comment type="caution">
    <text evidence="2">The sequence shown here is derived from an EMBL/GenBank/DDBJ whole genome shotgun (WGS) entry which is preliminary data.</text>
</comment>
<dbReference type="PANTHER" id="PTHR14224:SF37">
    <property type="entry name" value="LEUCINE-RICH REPEAT-CONTAINING PROTEIN 14"/>
    <property type="match status" value="1"/>
</dbReference>
<gene>
    <name evidence="2" type="ORF">OXD698_LOCUS11989</name>
</gene>
<sequence length="576" mass="67069">MSHQQSNSIANDFSYLFFRNGASFEINYHDDEDHDNIQDEKSQLKLSDICCSIIVQNEYLTERACEIIPKELFTSLFRAALNYTHDDSCINILITRWPYRIFRLENFVQKKLTSLKMLLCEKTALQRTKQAIKYSVIIIPRFIDSIRQQQQQLNKKSLSNLRILDVTNFPVVELILRYISTHCRLAEKETKRNQLIDIYNQQHQHLLPVLRSEDEDSNYNEIEDNSGNSNDDLIKSSSYPNDIIIIRFDCIIQDYRTYVELLSALRSATPNIQLQICTIDMRCIGLALVSSFLDHVDKRFVHTLRVPYNVLTRQNFKYFLPRLPNLTQLHTLDLSCNFIDFRLNQDDLEQFCHVLSQLKYLKHLSLSGSPITNRLEHILNSIKHSLDVLNLDFCSLCENDLICLSQMSTHHQFLHLDLGTNRLNRFMRTLLIVLMKQTRLVVLDLDYNRFSSNDYLELIACCQRITTLKCLSVRGPNSLTTQLAAATFIGEHYPCLRTWKIASPIEYSLNRFVGNNEQNYLIETIMPYDIYKNFGAGAISAYIIKKNLKLIVPDLNDFKALQNSENFIIDDSDADP</sequence>